<reference evidence="2" key="2">
    <citation type="submission" date="2023-04" db="EMBL/GenBank/DDBJ databases">
        <authorList>
            <person name="Bu L."/>
            <person name="Lu L."/>
            <person name="Laidemitt M.R."/>
            <person name="Zhang S.M."/>
            <person name="Mutuku M."/>
            <person name="Mkoji G."/>
            <person name="Steinauer M."/>
            <person name="Loker E.S."/>
        </authorList>
    </citation>
    <scope>NUCLEOTIDE SEQUENCE</scope>
    <source>
        <strain evidence="2">KasaAsao</strain>
        <tissue evidence="2">Whole Snail</tissue>
    </source>
</reference>
<dbReference type="GO" id="GO:0007218">
    <property type="term" value="P:neuropeptide signaling pathway"/>
    <property type="evidence" value="ECO:0007669"/>
    <property type="project" value="UniProtKB-KW"/>
</dbReference>
<dbReference type="AlphaFoldDB" id="A0AAD8C2G6"/>
<evidence type="ECO:0000313" key="2">
    <source>
        <dbReference type="EMBL" id="KAK0064179.1"/>
    </source>
</evidence>
<keyword evidence="3" id="KW-1185">Reference proteome</keyword>
<proteinExistence type="predicted"/>
<name>A0AAD8C2G6_BIOPF</name>
<comment type="caution">
    <text evidence="2">The sequence shown here is derived from an EMBL/GenBank/DDBJ whole genome shotgun (WGS) entry which is preliminary data.</text>
</comment>
<evidence type="ECO:0000256" key="1">
    <source>
        <dbReference type="SAM" id="Phobius"/>
    </source>
</evidence>
<gene>
    <name evidence="2" type="ORF">Bpfe_006364</name>
</gene>
<sequence length="92" mass="9725">MPSANKFITDGVIETKLTVDPLILDLVILVVGCVFSVLVCLFGIAANIVKLPLFRKLGYQDGVNVTLTALAISDLGGLVFELVYSVLMTPGG</sequence>
<dbReference type="EMBL" id="JASAOG010000018">
    <property type="protein sequence ID" value="KAK0064179.1"/>
    <property type="molecule type" value="Genomic_DNA"/>
</dbReference>
<organism evidence="2 3">
    <name type="scientific">Biomphalaria pfeifferi</name>
    <name type="common">Bloodfluke planorb</name>
    <name type="synonym">Freshwater snail</name>
    <dbReference type="NCBI Taxonomy" id="112525"/>
    <lineage>
        <taxon>Eukaryota</taxon>
        <taxon>Metazoa</taxon>
        <taxon>Spiralia</taxon>
        <taxon>Lophotrochozoa</taxon>
        <taxon>Mollusca</taxon>
        <taxon>Gastropoda</taxon>
        <taxon>Heterobranchia</taxon>
        <taxon>Euthyneura</taxon>
        <taxon>Panpulmonata</taxon>
        <taxon>Hygrophila</taxon>
        <taxon>Lymnaeoidea</taxon>
        <taxon>Planorbidae</taxon>
        <taxon>Biomphalaria</taxon>
    </lineage>
</organism>
<protein>
    <submittedName>
        <fullName evidence="2">Neuropeptides capa receptor</fullName>
    </submittedName>
</protein>
<feature type="transmembrane region" description="Helical" evidence="1">
    <location>
        <begin position="26"/>
        <end position="53"/>
    </location>
</feature>
<keyword evidence="2" id="KW-0675">Receptor</keyword>
<feature type="transmembrane region" description="Helical" evidence="1">
    <location>
        <begin position="65"/>
        <end position="87"/>
    </location>
</feature>
<reference evidence="2" key="1">
    <citation type="journal article" date="2023" name="PLoS Negl. Trop. Dis.">
        <title>A genome sequence for Biomphalaria pfeifferi, the major vector snail for the human-infecting parasite Schistosoma mansoni.</title>
        <authorList>
            <person name="Bu L."/>
            <person name="Lu L."/>
            <person name="Laidemitt M.R."/>
            <person name="Zhang S.M."/>
            <person name="Mutuku M."/>
            <person name="Mkoji G."/>
            <person name="Steinauer M."/>
            <person name="Loker E.S."/>
        </authorList>
    </citation>
    <scope>NUCLEOTIDE SEQUENCE</scope>
    <source>
        <strain evidence="2">KasaAsao</strain>
    </source>
</reference>
<dbReference type="Proteomes" id="UP001233172">
    <property type="component" value="Unassembled WGS sequence"/>
</dbReference>
<keyword evidence="1" id="KW-0472">Membrane</keyword>
<keyword evidence="1" id="KW-1133">Transmembrane helix</keyword>
<accession>A0AAD8C2G6</accession>
<keyword evidence="1" id="KW-0812">Transmembrane</keyword>
<evidence type="ECO:0000313" key="3">
    <source>
        <dbReference type="Proteomes" id="UP001233172"/>
    </source>
</evidence>
<keyword evidence="2" id="KW-0527">Neuropeptide</keyword>